<feature type="domain" description="Nuclear receptor" evidence="12">
    <location>
        <begin position="81"/>
        <end position="156"/>
    </location>
</feature>
<dbReference type="SUPFAM" id="SSF57716">
    <property type="entry name" value="Glucocorticoid receptor-like (DNA-binding domain)"/>
    <property type="match status" value="1"/>
</dbReference>
<gene>
    <name evidence="13" type="ORF">PFISCL1PPCAC_25336</name>
</gene>
<dbReference type="PANTHER" id="PTHR47519:SF5">
    <property type="entry name" value="NUCLEAR HORMONE RECEPTOR E75"/>
    <property type="match status" value="1"/>
</dbReference>
<dbReference type="SMART" id="SM00399">
    <property type="entry name" value="ZnF_C4"/>
    <property type="match status" value="1"/>
</dbReference>
<evidence type="ECO:0000256" key="2">
    <source>
        <dbReference type="ARBA" id="ARBA00005993"/>
    </source>
</evidence>
<proteinExistence type="inferred from homology"/>
<dbReference type="FunFam" id="3.30.50.10:FF:000030">
    <property type="entry name" value="Nuclear Hormone Receptor family"/>
    <property type="match status" value="1"/>
</dbReference>
<name>A0AAV5WPH6_9BILA</name>
<evidence type="ECO:0000313" key="14">
    <source>
        <dbReference type="Proteomes" id="UP001432322"/>
    </source>
</evidence>
<evidence type="ECO:0000256" key="11">
    <source>
        <dbReference type="SAM" id="MobiDB-lite"/>
    </source>
</evidence>
<evidence type="ECO:0000256" key="9">
    <source>
        <dbReference type="ARBA" id="ARBA00023170"/>
    </source>
</evidence>
<evidence type="ECO:0000256" key="7">
    <source>
        <dbReference type="ARBA" id="ARBA00023125"/>
    </source>
</evidence>
<dbReference type="CDD" id="cd06960">
    <property type="entry name" value="NR_DBD_HNF4A"/>
    <property type="match status" value="1"/>
</dbReference>
<evidence type="ECO:0000256" key="10">
    <source>
        <dbReference type="ARBA" id="ARBA00023242"/>
    </source>
</evidence>
<dbReference type="AlphaFoldDB" id="A0AAV5WPH6"/>
<dbReference type="InterPro" id="IPR052496">
    <property type="entry name" value="Orphan_Nuclear_Rcpt"/>
</dbReference>
<dbReference type="Proteomes" id="UP001432322">
    <property type="component" value="Unassembled WGS sequence"/>
</dbReference>
<feature type="non-terminal residue" evidence="13">
    <location>
        <position position="1"/>
    </location>
</feature>
<keyword evidence="4" id="KW-0863">Zinc-finger</keyword>
<dbReference type="InterPro" id="IPR001628">
    <property type="entry name" value="Znf_hrmn_rcpt"/>
</dbReference>
<dbReference type="PRINTS" id="PR00047">
    <property type="entry name" value="STROIDFINGER"/>
</dbReference>
<comment type="subcellular location">
    <subcellularLocation>
        <location evidence="1">Nucleus</location>
    </subcellularLocation>
</comment>
<comment type="caution">
    <text evidence="13">The sequence shown here is derived from an EMBL/GenBank/DDBJ whole genome shotgun (WGS) entry which is preliminary data.</text>
</comment>
<evidence type="ECO:0000313" key="13">
    <source>
        <dbReference type="EMBL" id="GMT34039.1"/>
    </source>
</evidence>
<dbReference type="Pfam" id="PF00105">
    <property type="entry name" value="zf-C4"/>
    <property type="match status" value="1"/>
</dbReference>
<evidence type="ECO:0000256" key="6">
    <source>
        <dbReference type="ARBA" id="ARBA00023015"/>
    </source>
</evidence>
<dbReference type="GO" id="GO:0005634">
    <property type="term" value="C:nucleus"/>
    <property type="evidence" value="ECO:0007669"/>
    <property type="project" value="UniProtKB-SubCell"/>
</dbReference>
<dbReference type="InterPro" id="IPR013088">
    <property type="entry name" value="Znf_NHR/GATA"/>
</dbReference>
<dbReference type="GO" id="GO:0008270">
    <property type="term" value="F:zinc ion binding"/>
    <property type="evidence" value="ECO:0007669"/>
    <property type="project" value="UniProtKB-KW"/>
</dbReference>
<reference evidence="13" key="1">
    <citation type="submission" date="2023-10" db="EMBL/GenBank/DDBJ databases">
        <title>Genome assembly of Pristionchus species.</title>
        <authorList>
            <person name="Yoshida K."/>
            <person name="Sommer R.J."/>
        </authorList>
    </citation>
    <scope>NUCLEOTIDE SEQUENCE</scope>
    <source>
        <strain evidence="13">RS5133</strain>
    </source>
</reference>
<keyword evidence="14" id="KW-1185">Reference proteome</keyword>
<dbReference type="PANTHER" id="PTHR47519">
    <property type="entry name" value="NUCLEAR HORMONE RECEPTOR FAMILY MEMBER NHR-31-RELATED"/>
    <property type="match status" value="1"/>
</dbReference>
<keyword evidence="6" id="KW-0805">Transcription regulation</keyword>
<sequence>RPKKEELEMDDQQETSDYNSDERSTDYVPPTTQQKKMAPLEPMPRSSPAATAAAACSTSSSSSLAAADAALLHMPRSSKEELICQVCGDQATGRHYGATTCNGCKGFFRRTVRRGYKYSCRFSGACNIDKLNRAICRYCRYMRCVNAGMKEDAVQSERDIIGKRQHSASVGSAPDGGAPNPYAAFSPPSSADSPPHHAGATTEKATTVKRRQSLESDL</sequence>
<accession>A0AAV5WPH6</accession>
<keyword evidence="8" id="KW-0804">Transcription</keyword>
<evidence type="ECO:0000256" key="4">
    <source>
        <dbReference type="ARBA" id="ARBA00022771"/>
    </source>
</evidence>
<dbReference type="GO" id="GO:0003700">
    <property type="term" value="F:DNA-binding transcription factor activity"/>
    <property type="evidence" value="ECO:0007669"/>
    <property type="project" value="InterPro"/>
</dbReference>
<protein>
    <recommendedName>
        <fullName evidence="12">Nuclear receptor domain-containing protein</fullName>
    </recommendedName>
</protein>
<keyword evidence="9" id="KW-0675">Receptor</keyword>
<evidence type="ECO:0000256" key="3">
    <source>
        <dbReference type="ARBA" id="ARBA00022723"/>
    </source>
</evidence>
<dbReference type="GO" id="GO:0000978">
    <property type="term" value="F:RNA polymerase II cis-regulatory region sequence-specific DNA binding"/>
    <property type="evidence" value="ECO:0007669"/>
    <property type="project" value="InterPro"/>
</dbReference>
<dbReference type="PROSITE" id="PS51030">
    <property type="entry name" value="NUCLEAR_REC_DBD_2"/>
    <property type="match status" value="1"/>
</dbReference>
<organism evidence="13 14">
    <name type="scientific">Pristionchus fissidentatus</name>
    <dbReference type="NCBI Taxonomy" id="1538716"/>
    <lineage>
        <taxon>Eukaryota</taxon>
        <taxon>Metazoa</taxon>
        <taxon>Ecdysozoa</taxon>
        <taxon>Nematoda</taxon>
        <taxon>Chromadorea</taxon>
        <taxon>Rhabditida</taxon>
        <taxon>Rhabditina</taxon>
        <taxon>Diplogasteromorpha</taxon>
        <taxon>Diplogasteroidea</taxon>
        <taxon>Neodiplogasteridae</taxon>
        <taxon>Pristionchus</taxon>
    </lineage>
</organism>
<keyword evidence="7" id="KW-0238">DNA-binding</keyword>
<feature type="compositionally biased region" description="Low complexity" evidence="11">
    <location>
        <begin position="178"/>
        <end position="200"/>
    </location>
</feature>
<dbReference type="PROSITE" id="PS00031">
    <property type="entry name" value="NUCLEAR_REC_DBD_1"/>
    <property type="match status" value="1"/>
</dbReference>
<evidence type="ECO:0000256" key="5">
    <source>
        <dbReference type="ARBA" id="ARBA00022833"/>
    </source>
</evidence>
<keyword evidence="10" id="KW-0539">Nucleus</keyword>
<evidence type="ECO:0000256" key="8">
    <source>
        <dbReference type="ARBA" id="ARBA00023163"/>
    </source>
</evidence>
<comment type="similarity">
    <text evidence="2">Belongs to the nuclear hormone receptor family.</text>
</comment>
<evidence type="ECO:0000256" key="1">
    <source>
        <dbReference type="ARBA" id="ARBA00004123"/>
    </source>
</evidence>
<keyword evidence="3" id="KW-0479">Metal-binding</keyword>
<feature type="region of interest" description="Disordered" evidence="11">
    <location>
        <begin position="1"/>
        <end position="52"/>
    </location>
</feature>
<feature type="region of interest" description="Disordered" evidence="11">
    <location>
        <begin position="165"/>
        <end position="218"/>
    </location>
</feature>
<evidence type="ECO:0000259" key="12">
    <source>
        <dbReference type="PROSITE" id="PS51030"/>
    </source>
</evidence>
<keyword evidence="5" id="KW-0862">Zinc</keyword>
<dbReference type="EMBL" id="BTSY01000006">
    <property type="protein sequence ID" value="GMT34039.1"/>
    <property type="molecule type" value="Genomic_DNA"/>
</dbReference>
<dbReference type="InterPro" id="IPR049636">
    <property type="entry name" value="HNF4-like_DBD"/>
</dbReference>
<dbReference type="Gene3D" id="3.30.50.10">
    <property type="entry name" value="Erythroid Transcription Factor GATA-1, subunit A"/>
    <property type="match status" value="1"/>
</dbReference>